<dbReference type="AlphaFoldDB" id="A0AAE3KFU2"/>
<organism evidence="1 2">
    <name type="scientific">Goodfellowiella coeruleoviolacea</name>
    <dbReference type="NCBI Taxonomy" id="334858"/>
    <lineage>
        <taxon>Bacteria</taxon>
        <taxon>Bacillati</taxon>
        <taxon>Actinomycetota</taxon>
        <taxon>Actinomycetes</taxon>
        <taxon>Pseudonocardiales</taxon>
        <taxon>Pseudonocardiaceae</taxon>
        <taxon>Goodfellowiella</taxon>
    </lineage>
</organism>
<name>A0AAE3KFU2_9PSEU</name>
<reference evidence="1" key="1">
    <citation type="submission" date="2022-06" db="EMBL/GenBank/DDBJ databases">
        <title>Genomic Encyclopedia of Archaeal and Bacterial Type Strains, Phase II (KMG-II): from individual species to whole genera.</title>
        <authorList>
            <person name="Goeker M."/>
        </authorList>
    </citation>
    <scope>NUCLEOTIDE SEQUENCE</scope>
    <source>
        <strain evidence="1">DSM 43935</strain>
    </source>
</reference>
<dbReference type="Proteomes" id="UP001206128">
    <property type="component" value="Unassembled WGS sequence"/>
</dbReference>
<dbReference type="EMBL" id="JAMTCK010000008">
    <property type="protein sequence ID" value="MCP2166701.1"/>
    <property type="molecule type" value="Genomic_DNA"/>
</dbReference>
<evidence type="ECO:0000313" key="2">
    <source>
        <dbReference type="Proteomes" id="UP001206128"/>
    </source>
</evidence>
<sequence>MMVEDFPAKEESIIREVLLEGLDDWVPVDRVIGMARELAEEDGEEFRGLATSVLELVLRRELMTVGEIGESGFESWLAPADAVVASVVARLDGVDWLPLGGACWLANTSAGDRLATEWLAG</sequence>
<proteinExistence type="predicted"/>
<accession>A0AAE3KFU2</accession>
<evidence type="ECO:0000313" key="1">
    <source>
        <dbReference type="EMBL" id="MCP2166701.1"/>
    </source>
</evidence>
<gene>
    <name evidence="1" type="ORF">LX83_003573</name>
</gene>
<comment type="caution">
    <text evidence="1">The sequence shown here is derived from an EMBL/GenBank/DDBJ whole genome shotgun (WGS) entry which is preliminary data.</text>
</comment>
<keyword evidence="2" id="KW-1185">Reference proteome</keyword>
<protein>
    <submittedName>
        <fullName evidence="1">Uncharacterized protein</fullName>
    </submittedName>
</protein>